<keyword evidence="2" id="KW-1185">Reference proteome</keyword>
<evidence type="ECO:0000313" key="1">
    <source>
        <dbReference type="EMBL" id="MFC5397064.1"/>
    </source>
</evidence>
<organism evidence="1 2">
    <name type="scientific">Bosea vestrisii</name>
    <dbReference type="NCBI Taxonomy" id="151416"/>
    <lineage>
        <taxon>Bacteria</taxon>
        <taxon>Pseudomonadati</taxon>
        <taxon>Pseudomonadota</taxon>
        <taxon>Alphaproteobacteria</taxon>
        <taxon>Hyphomicrobiales</taxon>
        <taxon>Boseaceae</taxon>
        <taxon>Bosea</taxon>
    </lineage>
</organism>
<evidence type="ECO:0000313" key="2">
    <source>
        <dbReference type="Proteomes" id="UP001596104"/>
    </source>
</evidence>
<dbReference type="EMBL" id="JBHSLV010000078">
    <property type="protein sequence ID" value="MFC5397064.1"/>
    <property type="molecule type" value="Genomic_DNA"/>
</dbReference>
<name>A0ABW0HLS8_9HYPH</name>
<reference evidence="2" key="1">
    <citation type="journal article" date="2019" name="Int. J. Syst. Evol. Microbiol.">
        <title>The Global Catalogue of Microorganisms (GCM) 10K type strain sequencing project: providing services to taxonomists for standard genome sequencing and annotation.</title>
        <authorList>
            <consortium name="The Broad Institute Genomics Platform"/>
            <consortium name="The Broad Institute Genome Sequencing Center for Infectious Disease"/>
            <person name="Wu L."/>
            <person name="Ma J."/>
        </authorList>
    </citation>
    <scope>NUCLEOTIDE SEQUENCE [LARGE SCALE GENOMIC DNA]</scope>
    <source>
        <strain evidence="2">CGMCC 1.16326</strain>
    </source>
</reference>
<dbReference type="RefSeq" id="WP_377013957.1">
    <property type="nucleotide sequence ID" value="NZ_JBHSLV010000078.1"/>
</dbReference>
<protein>
    <submittedName>
        <fullName evidence="1">MarR family transcriptional regulator</fullName>
    </submittedName>
</protein>
<accession>A0ABW0HLS8</accession>
<proteinExistence type="predicted"/>
<gene>
    <name evidence="1" type="ORF">ACFPPC_30890</name>
</gene>
<sequence>MHDVSEPATRAGMLHRSIALYIDRGPWPYAASLICRSGFREALGLYCAAMIQRPDMSWPADKFFGQRLRYLVCFSLIALDARWRRNIGEAPTLAALQRIAPASARQIAELVGALKLSGYVVASRLAADGRALRLSPSMPLLQEIGRSPLAFLEACERLDPATSPMAAKLRSDAAGLADWLGASYEMFLQEDLYFAPFSNVVEFTAQDCGYPVLSAVLAAHYAAVAGLAAPAPLSYGGLAERFRVSRQHVGNILANAERRGCFSVARGGRRVTVSAEFLSEFETWAAGQMAHYRLLAERVPGTLGSMSLVEW</sequence>
<comment type="caution">
    <text evidence="1">The sequence shown here is derived from an EMBL/GenBank/DDBJ whole genome shotgun (WGS) entry which is preliminary data.</text>
</comment>
<dbReference type="Proteomes" id="UP001596104">
    <property type="component" value="Unassembled WGS sequence"/>
</dbReference>